<evidence type="ECO:0000313" key="2">
    <source>
        <dbReference type="EMBL" id="OLV17463.1"/>
    </source>
</evidence>
<gene>
    <name evidence="2" type="ORF">BOO71_0008764</name>
</gene>
<accession>A0A1U7NX13</accession>
<feature type="compositionally biased region" description="Basic and acidic residues" evidence="1">
    <location>
        <begin position="1"/>
        <end position="16"/>
    </location>
</feature>
<protein>
    <submittedName>
        <fullName evidence="2">Uncharacterized protein</fullName>
    </submittedName>
</protein>
<evidence type="ECO:0000256" key="1">
    <source>
        <dbReference type="SAM" id="MobiDB-lite"/>
    </source>
</evidence>
<keyword evidence="3" id="KW-1185">Reference proteome</keyword>
<dbReference type="AlphaFoldDB" id="A0A1U7NX13"/>
<evidence type="ECO:0000313" key="3">
    <source>
        <dbReference type="Proteomes" id="UP000186607"/>
    </source>
</evidence>
<dbReference type="EMBL" id="MSTI01000099">
    <property type="protein sequence ID" value="OLV17463.1"/>
    <property type="molecule type" value="Genomic_DNA"/>
</dbReference>
<dbReference type="Proteomes" id="UP000186607">
    <property type="component" value="Unassembled WGS sequence"/>
</dbReference>
<feature type="compositionally biased region" description="Polar residues" evidence="1">
    <location>
        <begin position="24"/>
        <end position="39"/>
    </location>
</feature>
<comment type="caution">
    <text evidence="2">The sequence shown here is derived from an EMBL/GenBank/DDBJ whole genome shotgun (WGS) entry which is preliminary data.</text>
</comment>
<proteinExistence type="predicted"/>
<dbReference type="STRING" id="249408.BOO71_0008764"/>
<sequence>MFAKTMKSERMREGEGRVPGVELTNRSFPGLLTQQTESV</sequence>
<organism evidence="2 3">
    <name type="scientific">Deinococcus marmoris</name>
    <dbReference type="NCBI Taxonomy" id="249408"/>
    <lineage>
        <taxon>Bacteria</taxon>
        <taxon>Thermotogati</taxon>
        <taxon>Deinococcota</taxon>
        <taxon>Deinococci</taxon>
        <taxon>Deinococcales</taxon>
        <taxon>Deinococcaceae</taxon>
        <taxon>Deinococcus</taxon>
    </lineage>
</organism>
<reference evidence="2 3" key="1">
    <citation type="submission" date="2017-01" db="EMBL/GenBank/DDBJ databases">
        <title>Genome Analysis of Deinococcus marmoris KOPRI26562.</title>
        <authorList>
            <person name="Kim J.H."/>
            <person name="Oh H.-M."/>
        </authorList>
    </citation>
    <scope>NUCLEOTIDE SEQUENCE [LARGE SCALE GENOMIC DNA]</scope>
    <source>
        <strain evidence="2 3">KOPRI26562</strain>
    </source>
</reference>
<name>A0A1U7NX13_9DEIO</name>
<feature type="region of interest" description="Disordered" evidence="1">
    <location>
        <begin position="1"/>
        <end position="39"/>
    </location>
</feature>